<proteinExistence type="predicted"/>
<protein>
    <submittedName>
        <fullName evidence="2">Uncharacterized protein</fullName>
    </submittedName>
</protein>
<dbReference type="AlphaFoldDB" id="A0AAV7WND4"/>
<organism evidence="2 3">
    <name type="scientific">Pleurodeles waltl</name>
    <name type="common">Iberian ribbed newt</name>
    <dbReference type="NCBI Taxonomy" id="8319"/>
    <lineage>
        <taxon>Eukaryota</taxon>
        <taxon>Metazoa</taxon>
        <taxon>Chordata</taxon>
        <taxon>Craniata</taxon>
        <taxon>Vertebrata</taxon>
        <taxon>Euteleostomi</taxon>
        <taxon>Amphibia</taxon>
        <taxon>Batrachia</taxon>
        <taxon>Caudata</taxon>
        <taxon>Salamandroidea</taxon>
        <taxon>Salamandridae</taxon>
        <taxon>Pleurodelinae</taxon>
        <taxon>Pleurodeles</taxon>
    </lineage>
</organism>
<gene>
    <name evidence="2" type="ORF">NDU88_001782</name>
</gene>
<feature type="region of interest" description="Disordered" evidence="1">
    <location>
        <begin position="1"/>
        <end position="30"/>
    </location>
</feature>
<comment type="caution">
    <text evidence="2">The sequence shown here is derived from an EMBL/GenBank/DDBJ whole genome shotgun (WGS) entry which is preliminary data.</text>
</comment>
<accession>A0AAV7WND4</accession>
<sequence length="117" mass="11993">MESLEESGAAVGGADGQVPWPGLPRGTRDQGVADCAETLAVHMCATELGDRLGAAAEQWGAVRSPRLRLERRWLRGPANTRRAPGTPGAIADAASRVGASRTGAALAGDALCHPVRG</sequence>
<keyword evidence="3" id="KW-1185">Reference proteome</keyword>
<evidence type="ECO:0000313" key="3">
    <source>
        <dbReference type="Proteomes" id="UP001066276"/>
    </source>
</evidence>
<evidence type="ECO:0000313" key="2">
    <source>
        <dbReference type="EMBL" id="KAJ1214156.1"/>
    </source>
</evidence>
<dbReference type="EMBL" id="JANPWB010000001">
    <property type="protein sequence ID" value="KAJ1214156.1"/>
    <property type="molecule type" value="Genomic_DNA"/>
</dbReference>
<evidence type="ECO:0000256" key="1">
    <source>
        <dbReference type="SAM" id="MobiDB-lite"/>
    </source>
</evidence>
<name>A0AAV7WND4_PLEWA</name>
<dbReference type="Proteomes" id="UP001066276">
    <property type="component" value="Chromosome 1_1"/>
</dbReference>
<reference evidence="2" key="1">
    <citation type="journal article" date="2022" name="bioRxiv">
        <title>Sequencing and chromosome-scale assembly of the giantPleurodeles waltlgenome.</title>
        <authorList>
            <person name="Brown T."/>
            <person name="Elewa A."/>
            <person name="Iarovenko S."/>
            <person name="Subramanian E."/>
            <person name="Araus A.J."/>
            <person name="Petzold A."/>
            <person name="Susuki M."/>
            <person name="Suzuki K.-i.T."/>
            <person name="Hayashi T."/>
            <person name="Toyoda A."/>
            <person name="Oliveira C."/>
            <person name="Osipova E."/>
            <person name="Leigh N.D."/>
            <person name="Simon A."/>
            <person name="Yun M.H."/>
        </authorList>
    </citation>
    <scope>NUCLEOTIDE SEQUENCE</scope>
    <source>
        <strain evidence="2">20211129_DDA</strain>
        <tissue evidence="2">Liver</tissue>
    </source>
</reference>